<dbReference type="RefSeq" id="WP_094077255.1">
    <property type="nucleotide sequence ID" value="NZ_NBYO01000002.1"/>
</dbReference>
<organism evidence="2 3">
    <name type="scientific">Notoacmeibacter marinus</name>
    <dbReference type="NCBI Taxonomy" id="1876515"/>
    <lineage>
        <taxon>Bacteria</taxon>
        <taxon>Pseudomonadati</taxon>
        <taxon>Pseudomonadota</taxon>
        <taxon>Alphaproteobacteria</taxon>
        <taxon>Hyphomicrobiales</taxon>
        <taxon>Notoacmeibacteraceae</taxon>
        <taxon>Notoacmeibacter</taxon>
    </lineage>
</organism>
<evidence type="ECO:0000313" key="3">
    <source>
        <dbReference type="Proteomes" id="UP000215405"/>
    </source>
</evidence>
<dbReference type="CDD" id="cd05325">
    <property type="entry name" value="carb_red_sniffer_like_SDR_c"/>
    <property type="match status" value="1"/>
</dbReference>
<dbReference type="InterPro" id="IPR052184">
    <property type="entry name" value="SDR_enzymes"/>
</dbReference>
<dbReference type="EMBL" id="NBYO01000002">
    <property type="protein sequence ID" value="OXT00427.1"/>
    <property type="molecule type" value="Genomic_DNA"/>
</dbReference>
<dbReference type="InterPro" id="IPR002347">
    <property type="entry name" value="SDR_fam"/>
</dbReference>
<proteinExistence type="inferred from homology"/>
<accession>A0A231UX45</accession>
<name>A0A231UX45_9HYPH</name>
<dbReference type="PRINTS" id="PR00080">
    <property type="entry name" value="SDRFAMILY"/>
</dbReference>
<comment type="similarity">
    <text evidence="1">Belongs to the short-chain dehydrogenases/reductases (SDR) family.</text>
</comment>
<reference evidence="3" key="1">
    <citation type="journal article" date="2017" name="Int. J. Syst. Evol. Microbiol.">
        <title>Notoacmeibacter marinus gen. nov., sp. nov., isolated from the gut of a limpet and proposal of Notoacmeibacteraceae fam. nov. in the order Rhizobiales of the class Alphaproteobacteria.</title>
        <authorList>
            <person name="Huang Z."/>
            <person name="Guo F."/>
            <person name="Lai Q."/>
        </authorList>
    </citation>
    <scope>NUCLEOTIDE SEQUENCE [LARGE SCALE GENOMIC DNA]</scope>
    <source>
        <strain evidence="3">XMTR2A4</strain>
    </source>
</reference>
<dbReference type="SUPFAM" id="SSF51735">
    <property type="entry name" value="NAD(P)-binding Rossmann-fold domains"/>
    <property type="match status" value="1"/>
</dbReference>
<dbReference type="Gene3D" id="3.40.50.720">
    <property type="entry name" value="NAD(P)-binding Rossmann-like Domain"/>
    <property type="match status" value="1"/>
</dbReference>
<evidence type="ECO:0000256" key="1">
    <source>
        <dbReference type="RuleBase" id="RU000363"/>
    </source>
</evidence>
<protein>
    <submittedName>
        <fullName evidence="2">Short-chain dehydrogenase</fullName>
    </submittedName>
</protein>
<dbReference type="PANTHER" id="PTHR45458">
    <property type="entry name" value="SHORT-CHAIN DEHYDROGENASE/REDUCTASE SDR"/>
    <property type="match status" value="1"/>
</dbReference>
<dbReference type="PANTHER" id="PTHR45458:SF1">
    <property type="entry name" value="SHORT CHAIN DEHYDROGENASE"/>
    <property type="match status" value="1"/>
</dbReference>
<keyword evidence="3" id="KW-1185">Reference proteome</keyword>
<dbReference type="Proteomes" id="UP000215405">
    <property type="component" value="Unassembled WGS sequence"/>
</dbReference>
<gene>
    <name evidence="2" type="ORF">B7H23_09870</name>
</gene>
<dbReference type="PRINTS" id="PR00081">
    <property type="entry name" value="GDHRDH"/>
</dbReference>
<dbReference type="AlphaFoldDB" id="A0A231UX45"/>
<dbReference type="InterPro" id="IPR036291">
    <property type="entry name" value="NAD(P)-bd_dom_sf"/>
</dbReference>
<comment type="caution">
    <text evidence="2">The sequence shown here is derived from an EMBL/GenBank/DDBJ whole genome shotgun (WGS) entry which is preliminary data.</text>
</comment>
<evidence type="ECO:0000313" key="2">
    <source>
        <dbReference type="EMBL" id="OXT00427.1"/>
    </source>
</evidence>
<dbReference type="GO" id="GO:0016616">
    <property type="term" value="F:oxidoreductase activity, acting on the CH-OH group of donors, NAD or NADP as acceptor"/>
    <property type="evidence" value="ECO:0007669"/>
    <property type="project" value="TreeGrafter"/>
</dbReference>
<dbReference type="Pfam" id="PF00106">
    <property type="entry name" value="adh_short"/>
    <property type="match status" value="1"/>
</dbReference>
<sequence length="225" mass="23972">MTTILITGVSRGIGRAMAEEALARGHDVIGTARSDGDFGDLKGRDGFTPLVLDVTHRDGLARAVGALGQPVDILINNAGIMGPKGSALSLDDMDGFLQTLQVNALGPLMVTQAFLPALRKSERGRVLIVSSQMGSMHYAKADNIAYRSSKTAVNKIGQALATELRDDGIAVANLHPGWVRTDMGGSSADISPEESAKGILDLAQRLTIDKTGRFWNWDGSERESW</sequence>